<proteinExistence type="predicted"/>
<evidence type="ECO:0000313" key="3">
    <source>
        <dbReference type="EMBL" id="MDQ1024730.1"/>
    </source>
</evidence>
<feature type="domain" description="AMP-binding enzyme C-terminal" evidence="2">
    <location>
        <begin position="390"/>
        <end position="464"/>
    </location>
</feature>
<dbReference type="InterPro" id="IPR045851">
    <property type="entry name" value="AMP-bd_C_sf"/>
</dbReference>
<keyword evidence="3" id="KW-0436">Ligase</keyword>
<dbReference type="PROSITE" id="PS00455">
    <property type="entry name" value="AMP_BINDING"/>
    <property type="match status" value="1"/>
</dbReference>
<dbReference type="EC" id="6.1.1.13" evidence="3"/>
<accession>A0ABU0SMH5</accession>
<dbReference type="InterPro" id="IPR042099">
    <property type="entry name" value="ANL_N_sf"/>
</dbReference>
<evidence type="ECO:0000259" key="2">
    <source>
        <dbReference type="Pfam" id="PF13193"/>
    </source>
</evidence>
<reference evidence="3 4" key="1">
    <citation type="submission" date="2023-07" db="EMBL/GenBank/DDBJ databases">
        <title>Comparative genomics of wheat-associated soil bacteria to identify genetic determinants of phenazine resistance.</title>
        <authorList>
            <person name="Mouncey N."/>
        </authorList>
    </citation>
    <scope>NUCLEOTIDE SEQUENCE [LARGE SCALE GENOMIC DNA]</scope>
    <source>
        <strain evidence="3 4">V2I4</strain>
    </source>
</reference>
<dbReference type="InterPro" id="IPR000873">
    <property type="entry name" value="AMP-dep_synth/lig_dom"/>
</dbReference>
<dbReference type="Proteomes" id="UP001230328">
    <property type="component" value="Unassembled WGS sequence"/>
</dbReference>
<keyword evidence="4" id="KW-1185">Reference proteome</keyword>
<sequence>MDTVWHLFDEKTSREPSALAAVGDLRYSYQDIKEQAQMLATRIAHSTPPGSLLVLEADNAVSAAVGFLAAARCACAVLPLNEQSPSAYRERILTDACPSLHLLATGECEFTIAETGLPASGPAERTDFTNVAYVIYTSGSTGLPKGVVVPHDALLARLVGLARTPGMKSGEGILAMTARSFDISLAEILLPLATGGYLIAAPPEARRDPDVFATVVEQAEPDIIQATPSFWRMAFAGGWSGAPKARIWCGGEALTPELARQLKTSSMQLWNLYGPTEATIWASAARIDSPAPVTLGSPLPDSGLCLDGPSAEDGSQEGEILLYGAGLALGYLGQPDLTRKRFSLHETPQGRQLVYRTGDRARRYPDGSLSFLGRNDDQVKLRGHRIELGEVEAVLEEHPHVSAAVVLLRHAERPERSYLEAFVAAGPDAASADIRQWVRDRLPAAQCPTKISLHGSLPRTSAGKVDRVRLASTPTQRLRS</sequence>
<dbReference type="PANTHER" id="PTHR45527:SF1">
    <property type="entry name" value="FATTY ACID SYNTHASE"/>
    <property type="match status" value="1"/>
</dbReference>
<evidence type="ECO:0000313" key="4">
    <source>
        <dbReference type="Proteomes" id="UP001230328"/>
    </source>
</evidence>
<feature type="domain" description="AMP-dependent synthetase/ligase" evidence="1">
    <location>
        <begin position="8"/>
        <end position="332"/>
    </location>
</feature>
<dbReference type="SUPFAM" id="SSF56801">
    <property type="entry name" value="Acetyl-CoA synthetase-like"/>
    <property type="match status" value="1"/>
</dbReference>
<dbReference type="Pfam" id="PF00501">
    <property type="entry name" value="AMP-binding"/>
    <property type="match status" value="1"/>
</dbReference>
<dbReference type="EMBL" id="JAUSZI010000002">
    <property type="protein sequence ID" value="MDQ1024730.1"/>
    <property type="molecule type" value="Genomic_DNA"/>
</dbReference>
<dbReference type="GO" id="GO:0016874">
    <property type="term" value="F:ligase activity"/>
    <property type="evidence" value="ECO:0007669"/>
    <property type="project" value="UniProtKB-KW"/>
</dbReference>
<dbReference type="Pfam" id="PF13193">
    <property type="entry name" value="AMP-binding_C"/>
    <property type="match status" value="1"/>
</dbReference>
<name>A0ABU0SMH5_9ACTN</name>
<evidence type="ECO:0000259" key="1">
    <source>
        <dbReference type="Pfam" id="PF00501"/>
    </source>
</evidence>
<dbReference type="Gene3D" id="3.40.50.12780">
    <property type="entry name" value="N-terminal domain of ligase-like"/>
    <property type="match status" value="1"/>
</dbReference>
<dbReference type="InterPro" id="IPR025110">
    <property type="entry name" value="AMP-bd_C"/>
</dbReference>
<gene>
    <name evidence="3" type="ORF">QF035_002312</name>
</gene>
<dbReference type="InterPro" id="IPR020845">
    <property type="entry name" value="AMP-binding_CS"/>
</dbReference>
<dbReference type="RefSeq" id="WP_307520011.1">
    <property type="nucleotide sequence ID" value="NZ_JAUSZI010000002.1"/>
</dbReference>
<comment type="caution">
    <text evidence="3">The sequence shown here is derived from an EMBL/GenBank/DDBJ whole genome shotgun (WGS) entry which is preliminary data.</text>
</comment>
<organism evidence="3 4">
    <name type="scientific">Streptomyces umbrinus</name>
    <dbReference type="NCBI Taxonomy" id="67370"/>
    <lineage>
        <taxon>Bacteria</taxon>
        <taxon>Bacillati</taxon>
        <taxon>Actinomycetota</taxon>
        <taxon>Actinomycetes</taxon>
        <taxon>Kitasatosporales</taxon>
        <taxon>Streptomycetaceae</taxon>
        <taxon>Streptomyces</taxon>
        <taxon>Streptomyces phaeochromogenes group</taxon>
    </lineage>
</organism>
<dbReference type="Gene3D" id="3.30.300.30">
    <property type="match status" value="1"/>
</dbReference>
<dbReference type="PANTHER" id="PTHR45527">
    <property type="entry name" value="NONRIBOSOMAL PEPTIDE SYNTHETASE"/>
    <property type="match status" value="1"/>
</dbReference>
<protein>
    <submittedName>
        <fullName evidence="3">D-alanine--poly(Phosphoribitol) ligase subunit 1</fullName>
        <ecNumber evidence="3">6.1.1.13</ecNumber>
    </submittedName>
</protein>